<evidence type="ECO:0000256" key="2">
    <source>
        <dbReference type="SAM" id="MobiDB-lite"/>
    </source>
</evidence>
<evidence type="ECO:0000313" key="4">
    <source>
        <dbReference type="Proteomes" id="UP001212841"/>
    </source>
</evidence>
<evidence type="ECO:0000256" key="1">
    <source>
        <dbReference type="SAM" id="Coils"/>
    </source>
</evidence>
<feature type="compositionally biased region" description="Basic and acidic residues" evidence="2">
    <location>
        <begin position="194"/>
        <end position="204"/>
    </location>
</feature>
<proteinExistence type="predicted"/>
<feature type="compositionally biased region" description="Basic and acidic residues" evidence="2">
    <location>
        <begin position="355"/>
        <end position="366"/>
    </location>
</feature>
<reference evidence="3" key="1">
    <citation type="submission" date="2020-05" db="EMBL/GenBank/DDBJ databases">
        <title>Phylogenomic resolution of chytrid fungi.</title>
        <authorList>
            <person name="Stajich J.E."/>
            <person name="Amses K."/>
            <person name="Simmons R."/>
            <person name="Seto K."/>
            <person name="Myers J."/>
            <person name="Bonds A."/>
            <person name="Quandt C.A."/>
            <person name="Barry K."/>
            <person name="Liu P."/>
            <person name="Grigoriev I."/>
            <person name="Longcore J.E."/>
            <person name="James T.Y."/>
        </authorList>
    </citation>
    <scope>NUCLEOTIDE SEQUENCE</scope>
    <source>
        <strain evidence="3">JEL0318</strain>
    </source>
</reference>
<gene>
    <name evidence="3" type="ORF">HK097_004352</name>
</gene>
<evidence type="ECO:0000313" key="3">
    <source>
        <dbReference type="EMBL" id="KAJ3053408.1"/>
    </source>
</evidence>
<feature type="compositionally biased region" description="Basic and acidic residues" evidence="2">
    <location>
        <begin position="162"/>
        <end position="171"/>
    </location>
</feature>
<name>A0AAD5SH90_9FUNG</name>
<organism evidence="3 4">
    <name type="scientific">Rhizophlyctis rosea</name>
    <dbReference type="NCBI Taxonomy" id="64517"/>
    <lineage>
        <taxon>Eukaryota</taxon>
        <taxon>Fungi</taxon>
        <taxon>Fungi incertae sedis</taxon>
        <taxon>Chytridiomycota</taxon>
        <taxon>Chytridiomycota incertae sedis</taxon>
        <taxon>Chytridiomycetes</taxon>
        <taxon>Rhizophlyctidales</taxon>
        <taxon>Rhizophlyctidaceae</taxon>
        <taxon>Rhizophlyctis</taxon>
    </lineage>
</organism>
<feature type="coiled-coil region" evidence="1">
    <location>
        <begin position="488"/>
        <end position="548"/>
    </location>
</feature>
<feature type="compositionally biased region" description="Pro residues" evidence="2">
    <location>
        <begin position="367"/>
        <end position="376"/>
    </location>
</feature>
<accession>A0AAD5SH90</accession>
<feature type="region of interest" description="Disordered" evidence="2">
    <location>
        <begin position="355"/>
        <end position="376"/>
    </location>
</feature>
<feature type="region of interest" description="Disordered" evidence="2">
    <location>
        <begin position="162"/>
        <end position="214"/>
    </location>
</feature>
<keyword evidence="1" id="KW-0175">Coiled coil</keyword>
<feature type="region of interest" description="Disordered" evidence="2">
    <location>
        <begin position="756"/>
        <end position="776"/>
    </location>
</feature>
<dbReference type="EMBL" id="JADGJD010000210">
    <property type="protein sequence ID" value="KAJ3053408.1"/>
    <property type="molecule type" value="Genomic_DNA"/>
</dbReference>
<dbReference type="AlphaFoldDB" id="A0AAD5SH90"/>
<sequence>MVLENTDDAMVEARTLLRQWVEQAPDTALTIPTDASSQLSQNLALFPSEDRLATQRSKTHIKNLIREAVDSDSPSTKPTKPLATTQDPRITMQARQNLARERRELMEKKRMIERESKIRDREDRMAFELRRRELEESRTQRKVKEKWMMDVAVRTAKMDLERRLEGRKGGEKGFGGLVGEKPSDPEPLNNGSQQKDEDSSKNHAEQPTQEDESIIRAREARAAKAEEMYLKGRFKSLKKHFNAWSKTVSDTRLRIGKFHVIKSFRLQTRTISLWRRNHQKRVAKREALALQTRLKQDQERLLRALRFSRSTTMSKAFVSWWGWSRTQREERLLKKQHEDRAKQMRIFLSRLEAKRMRDTESSKPVEEPPSPQPVLPPFIAEKAKAIKERVYGVHFDPLPLSPPPLSTVIVESDAAQVEDSPKGVDVISKEEEEKKEAGEEQGGQGVIEEREVMRVPPLKLELRVIPGVGVKKIRSGRSGRSETDRVLIENMEKREAERKERRRVLEEKRRQKELEKEAAQKAADLARLEAEAAAKAALALERKFLEQQQAAHLALLASQKAHHQSLVAKAKSHYTNSLLRRQGLEPLKKLVEKHKKEFNKGEEWRRMVMGRRHLRVWRAEVERRWGVREWDAGRWGRERCKRRFWRIWKEKLQTNFHTQTHASHHHIQTTKRYIFSIWLHSALEKRRKREEHERRMEELADGLALRLVPKRYLRLWKTYVKNQKEEKWREYRKQVLRDRVKELLVHSRFEAKLQVESITNQPAEPDHPPQRDETKEKLAMELLKEIRMGLEGAREVSSEVADVEGAVADL</sequence>
<dbReference type="Proteomes" id="UP001212841">
    <property type="component" value="Unassembled WGS sequence"/>
</dbReference>
<keyword evidence="4" id="KW-1185">Reference proteome</keyword>
<protein>
    <submittedName>
        <fullName evidence="3">Uncharacterized protein</fullName>
    </submittedName>
</protein>
<comment type="caution">
    <text evidence="3">The sequence shown here is derived from an EMBL/GenBank/DDBJ whole genome shotgun (WGS) entry which is preliminary data.</text>
</comment>
<feature type="compositionally biased region" description="Basic and acidic residues" evidence="2">
    <location>
        <begin position="764"/>
        <end position="776"/>
    </location>
</feature>